<organism evidence="2 3">
    <name type="scientific">Crossiella equi</name>
    <dbReference type="NCBI Taxonomy" id="130796"/>
    <lineage>
        <taxon>Bacteria</taxon>
        <taxon>Bacillati</taxon>
        <taxon>Actinomycetota</taxon>
        <taxon>Actinomycetes</taxon>
        <taxon>Pseudonocardiales</taxon>
        <taxon>Pseudonocardiaceae</taxon>
        <taxon>Crossiella</taxon>
    </lineage>
</organism>
<sequence length="77" mass="8203">MLGPLEVRAGGQRVTVGAAKQRVLQANPRSAIHTYLLHVPKEKESRPIPSACPTSSAAPRSWPASRPTRPALRAAPS</sequence>
<feature type="compositionally biased region" description="Low complexity" evidence="1">
    <location>
        <begin position="53"/>
        <end position="71"/>
    </location>
</feature>
<gene>
    <name evidence="2" type="ORF">JOF53_003905</name>
</gene>
<protein>
    <submittedName>
        <fullName evidence="2">Uncharacterized protein</fullName>
    </submittedName>
</protein>
<name>A0ABS5AEL0_9PSEU</name>
<comment type="caution">
    <text evidence="2">The sequence shown here is derived from an EMBL/GenBank/DDBJ whole genome shotgun (WGS) entry which is preliminary data.</text>
</comment>
<dbReference type="RefSeq" id="WP_169733821.1">
    <property type="nucleotide sequence ID" value="NZ_JAGIOO010000001.1"/>
</dbReference>
<proteinExistence type="predicted"/>
<evidence type="ECO:0000313" key="2">
    <source>
        <dbReference type="EMBL" id="MBP2475033.1"/>
    </source>
</evidence>
<dbReference type="Proteomes" id="UP001519363">
    <property type="component" value="Unassembled WGS sequence"/>
</dbReference>
<accession>A0ABS5AEL0</accession>
<feature type="region of interest" description="Disordered" evidence="1">
    <location>
        <begin position="42"/>
        <end position="77"/>
    </location>
</feature>
<evidence type="ECO:0000313" key="3">
    <source>
        <dbReference type="Proteomes" id="UP001519363"/>
    </source>
</evidence>
<keyword evidence="3" id="KW-1185">Reference proteome</keyword>
<dbReference type="EMBL" id="JAGIOO010000001">
    <property type="protein sequence ID" value="MBP2475033.1"/>
    <property type="molecule type" value="Genomic_DNA"/>
</dbReference>
<evidence type="ECO:0000256" key="1">
    <source>
        <dbReference type="SAM" id="MobiDB-lite"/>
    </source>
</evidence>
<reference evidence="2 3" key="1">
    <citation type="submission" date="2021-03" db="EMBL/GenBank/DDBJ databases">
        <title>Sequencing the genomes of 1000 actinobacteria strains.</title>
        <authorList>
            <person name="Klenk H.-P."/>
        </authorList>
    </citation>
    <scope>NUCLEOTIDE SEQUENCE [LARGE SCALE GENOMIC DNA]</scope>
    <source>
        <strain evidence="2 3">DSM 44580</strain>
    </source>
</reference>